<feature type="domain" description="Helicase ATP-binding" evidence="9">
    <location>
        <begin position="313"/>
        <end position="466"/>
    </location>
</feature>
<evidence type="ECO:0000256" key="3">
    <source>
        <dbReference type="ARBA" id="ARBA00022801"/>
    </source>
</evidence>
<feature type="compositionally biased region" description="Acidic residues" evidence="8">
    <location>
        <begin position="739"/>
        <end position="748"/>
    </location>
</feature>
<dbReference type="Pfam" id="PF00271">
    <property type="entry name" value="Helicase_C"/>
    <property type="match status" value="1"/>
</dbReference>
<keyword evidence="4" id="KW-0539">Nucleus</keyword>
<dbReference type="InterPro" id="IPR038718">
    <property type="entry name" value="SNF2-like_sf"/>
</dbReference>
<feature type="domain" description="Helicase C-terminal" evidence="10">
    <location>
        <begin position="575"/>
        <end position="744"/>
    </location>
</feature>
<keyword evidence="13" id="KW-1185">Reference proteome</keyword>
<feature type="compositionally biased region" description="Low complexity" evidence="8">
    <location>
        <begin position="74"/>
        <end position="87"/>
    </location>
</feature>
<dbReference type="PROSITE" id="PS51192">
    <property type="entry name" value="HELICASE_ATP_BIND_1"/>
    <property type="match status" value="1"/>
</dbReference>
<name>A0AAV2JID3_KNICA</name>
<feature type="compositionally biased region" description="Acidic residues" evidence="8">
    <location>
        <begin position="761"/>
        <end position="773"/>
    </location>
</feature>
<feature type="domain" description="HARP" evidence="11">
    <location>
        <begin position="89"/>
        <end position="163"/>
    </location>
</feature>
<evidence type="ECO:0000259" key="9">
    <source>
        <dbReference type="PROSITE" id="PS51192"/>
    </source>
</evidence>
<dbReference type="Gene3D" id="3.40.50.300">
    <property type="entry name" value="P-loop containing nucleotide triphosphate hydrolases"/>
    <property type="match status" value="1"/>
</dbReference>
<dbReference type="GO" id="GO:0043596">
    <property type="term" value="C:nuclear replication fork"/>
    <property type="evidence" value="ECO:0007669"/>
    <property type="project" value="TreeGrafter"/>
</dbReference>
<evidence type="ECO:0000256" key="7">
    <source>
        <dbReference type="PROSITE-ProRule" id="PRU00800"/>
    </source>
</evidence>
<dbReference type="PANTHER" id="PTHR45766:SF6">
    <property type="entry name" value="SWI_SNF-RELATED MATRIX-ASSOCIATED ACTIN-DEPENDENT REGULATOR OF CHROMATIN SUBFAMILY A-LIKE PROTEIN 1"/>
    <property type="match status" value="1"/>
</dbReference>
<evidence type="ECO:0000256" key="2">
    <source>
        <dbReference type="ARBA" id="ARBA00020162"/>
    </source>
</evidence>
<dbReference type="GO" id="GO:0006281">
    <property type="term" value="P:DNA repair"/>
    <property type="evidence" value="ECO:0007669"/>
    <property type="project" value="TreeGrafter"/>
</dbReference>
<evidence type="ECO:0000256" key="1">
    <source>
        <dbReference type="ARBA" id="ARBA00004123"/>
    </source>
</evidence>
<evidence type="ECO:0000256" key="8">
    <source>
        <dbReference type="SAM" id="MobiDB-lite"/>
    </source>
</evidence>
<dbReference type="CDD" id="cd18793">
    <property type="entry name" value="SF2_C_SNF"/>
    <property type="match status" value="1"/>
</dbReference>
<dbReference type="InterPro" id="IPR000330">
    <property type="entry name" value="SNF2_N"/>
</dbReference>
<dbReference type="PANTHER" id="PTHR45766">
    <property type="entry name" value="DNA ANNEALING HELICASE AND ENDONUCLEASE ZRANB3 FAMILY MEMBER"/>
    <property type="match status" value="1"/>
</dbReference>
<dbReference type="CDD" id="cd18010">
    <property type="entry name" value="DEXHc_HARP_SMARCAL1"/>
    <property type="match status" value="1"/>
</dbReference>
<evidence type="ECO:0000259" key="10">
    <source>
        <dbReference type="PROSITE" id="PS51194"/>
    </source>
</evidence>
<dbReference type="InterPro" id="IPR001650">
    <property type="entry name" value="Helicase_C-like"/>
</dbReference>
<dbReference type="PROSITE" id="PS51467">
    <property type="entry name" value="HARP"/>
    <property type="match status" value="1"/>
</dbReference>
<gene>
    <name evidence="12" type="ORF">KC01_LOCUS7060</name>
</gene>
<dbReference type="InterPro" id="IPR014001">
    <property type="entry name" value="Helicase_ATP-bd"/>
</dbReference>
<evidence type="ECO:0000256" key="6">
    <source>
        <dbReference type="ARBA" id="ARBA00031896"/>
    </source>
</evidence>
<feature type="region of interest" description="Disordered" evidence="8">
    <location>
        <begin position="53"/>
        <end position="94"/>
    </location>
</feature>
<dbReference type="SMART" id="SM00490">
    <property type="entry name" value="HELICc"/>
    <property type="match status" value="1"/>
</dbReference>
<dbReference type="EMBL" id="OZ035834">
    <property type="protein sequence ID" value="CAL1575490.1"/>
    <property type="molecule type" value="Genomic_DNA"/>
</dbReference>
<organism evidence="12 13">
    <name type="scientific">Knipowitschia caucasica</name>
    <name type="common">Caucasian dwarf goby</name>
    <name type="synonym">Pomatoschistus caucasicus</name>
    <dbReference type="NCBI Taxonomy" id="637954"/>
    <lineage>
        <taxon>Eukaryota</taxon>
        <taxon>Metazoa</taxon>
        <taxon>Chordata</taxon>
        <taxon>Craniata</taxon>
        <taxon>Vertebrata</taxon>
        <taxon>Euteleostomi</taxon>
        <taxon>Actinopterygii</taxon>
        <taxon>Neopterygii</taxon>
        <taxon>Teleostei</taxon>
        <taxon>Neoteleostei</taxon>
        <taxon>Acanthomorphata</taxon>
        <taxon>Gobiaria</taxon>
        <taxon>Gobiiformes</taxon>
        <taxon>Gobioidei</taxon>
        <taxon>Gobiidae</taxon>
        <taxon>Gobiinae</taxon>
        <taxon>Knipowitschia</taxon>
    </lineage>
</organism>
<sequence length="859" mass="97213">MEIRDPELHTLRDQSSRSRTEIHSPAMSIHLTPEQTRRMEENRRKALERRAQLQAERAQGLGERAQTTTADPGTQAAAVSAAVTPSPAKRRNITTSGKCVGHSVTGRFRVEVGYHVELIQVFRSIPTRHYDKATKRWDFSLKHYHRLMRQVASINSVCLEPLEGILEPEASTSEYAGSIAPLLKLSSLWKRNKLFRKTAECVLVSLSRFHILPEIVSVFSTKVTDVFKLMPSHRAEAEGKWSFSLKDYKPLMDLLTQMTSARVEPLPRQVVEAFCRRFEDPHAETATVPEADLSAIDPVLSTSLLPFQRIGVNFGVHQGGRLLLADDMGLGKTIQAIAIAAFYRSEWPLLVVTPSSIRFTWAQAFKRWMPSLQSENINVMVKSTDNISSGLVNIVSYSLLRRAEPEPGIKVIIVDESHFLKNNKTARYKAALPLLQAAKRVILLSGTPALARPSELYTQIQAVRPKLFPKFKDYAERYCQGHKTEFTYDASGSCHLEELKLLLEQCLMLRRLKSEVLSQLPPKQRHVVTVNVQGINDQLKNAMSVADKKIRAGNLSKKETRETMFAYYSYTADAKLQSIIEYIKDIMQCGKDKFLVFAHHRFVMDRITAELTRKKKSFIRIDGSTPSAERLNLCEQFQQSIEPCVAVLSITTANTGLTLTAADLVIFAELSWSPGTLIQAEDRVHRIGQTNDVNIHYLVAQDTADDHMWDLIQKKIEVLKKVGLCDGDFLKDAIETSFTEEDLQESEELSQNTEVCQSSMTEEDEDDSEEDDNINDKDYEFNEEEEHDEEDEEYEDTEGEDEDEGENETGDEEDKGENETGDDDYEGESETGDEEDEEDDGGDGKYDEDDDPDYMNGEN</sequence>
<dbReference type="Pfam" id="PF07443">
    <property type="entry name" value="HARP"/>
    <property type="match status" value="2"/>
</dbReference>
<evidence type="ECO:0000256" key="4">
    <source>
        <dbReference type="ARBA" id="ARBA00023242"/>
    </source>
</evidence>
<dbReference type="Pfam" id="PF00176">
    <property type="entry name" value="SNF2-rel_dom"/>
    <property type="match status" value="1"/>
</dbReference>
<dbReference type="AlphaFoldDB" id="A0AAV2JID3"/>
<dbReference type="GO" id="GO:0016787">
    <property type="term" value="F:hydrolase activity"/>
    <property type="evidence" value="ECO:0007669"/>
    <property type="project" value="UniProtKB-KW"/>
</dbReference>
<dbReference type="InterPro" id="IPR010003">
    <property type="entry name" value="HARP_dom"/>
</dbReference>
<dbReference type="Gene3D" id="3.40.50.10810">
    <property type="entry name" value="Tandem AAA-ATPase domain"/>
    <property type="match status" value="1"/>
</dbReference>
<evidence type="ECO:0000256" key="5">
    <source>
        <dbReference type="ARBA" id="ARBA00029621"/>
    </source>
</evidence>
<evidence type="ECO:0000259" key="11">
    <source>
        <dbReference type="PROSITE" id="PS51467"/>
    </source>
</evidence>
<dbReference type="GO" id="GO:0005524">
    <property type="term" value="F:ATP binding"/>
    <property type="evidence" value="ECO:0007669"/>
    <property type="project" value="InterPro"/>
</dbReference>
<dbReference type="GO" id="GO:0031297">
    <property type="term" value="P:replication fork processing"/>
    <property type="evidence" value="ECO:0007669"/>
    <property type="project" value="TreeGrafter"/>
</dbReference>
<evidence type="ECO:0000313" key="12">
    <source>
        <dbReference type="EMBL" id="CAL1575490.1"/>
    </source>
</evidence>
<dbReference type="InterPro" id="IPR049730">
    <property type="entry name" value="SNF2/RAD54-like_C"/>
</dbReference>
<keyword evidence="3" id="KW-0378">Hydrolase</keyword>
<dbReference type="SMART" id="SM00487">
    <property type="entry name" value="DEXDc"/>
    <property type="match status" value="1"/>
</dbReference>
<dbReference type="PROSITE" id="PS51194">
    <property type="entry name" value="HELICASE_CTER"/>
    <property type="match status" value="1"/>
</dbReference>
<feature type="compositionally biased region" description="Basic and acidic residues" evidence="8">
    <location>
        <begin position="1"/>
        <end position="22"/>
    </location>
</feature>
<evidence type="ECO:0000313" key="13">
    <source>
        <dbReference type="Proteomes" id="UP001497482"/>
    </source>
</evidence>
<comment type="similarity">
    <text evidence="7">Belongs to the SNF2/RAD54 helicase family. SMARCAL1 subfamily.</text>
</comment>
<feature type="region of interest" description="Disordered" evidence="8">
    <location>
        <begin position="1"/>
        <end position="25"/>
    </location>
</feature>
<feature type="compositionally biased region" description="Acidic residues" evidence="8">
    <location>
        <begin position="781"/>
        <end position="853"/>
    </location>
</feature>
<feature type="region of interest" description="Disordered" evidence="8">
    <location>
        <begin position="739"/>
        <end position="859"/>
    </location>
</feature>
<dbReference type="SUPFAM" id="SSF52540">
    <property type="entry name" value="P-loop containing nucleoside triphosphate hydrolases"/>
    <property type="match status" value="2"/>
</dbReference>
<protein>
    <recommendedName>
        <fullName evidence="2">SWI/SNF-related matrix-associated actin-dependent regulator of chromatin subfamily A-like protein 1</fullName>
    </recommendedName>
    <alternativeName>
        <fullName evidence="6">HepA-related protein</fullName>
    </alternativeName>
    <alternativeName>
        <fullName evidence="5">Sucrose nonfermenting protein 2-like 1</fullName>
    </alternativeName>
</protein>
<accession>A0AAV2JID3</accession>
<dbReference type="Proteomes" id="UP001497482">
    <property type="component" value="Chromosome 12"/>
</dbReference>
<proteinExistence type="inferred from homology"/>
<comment type="subcellular location">
    <subcellularLocation>
        <location evidence="1">Nucleus</location>
    </subcellularLocation>
</comment>
<dbReference type="InterPro" id="IPR027417">
    <property type="entry name" value="P-loop_NTPase"/>
</dbReference>
<reference evidence="12 13" key="1">
    <citation type="submission" date="2024-04" db="EMBL/GenBank/DDBJ databases">
        <authorList>
            <person name="Waldvogel A.-M."/>
            <person name="Schoenle A."/>
        </authorList>
    </citation>
    <scope>NUCLEOTIDE SEQUENCE [LARGE SCALE GENOMIC DNA]</scope>
</reference>